<dbReference type="SUPFAM" id="SSF103473">
    <property type="entry name" value="MFS general substrate transporter"/>
    <property type="match status" value="1"/>
</dbReference>
<dbReference type="InterPro" id="IPR036259">
    <property type="entry name" value="MFS_trans_sf"/>
</dbReference>
<feature type="transmembrane region" description="Helical" evidence="7">
    <location>
        <begin position="49"/>
        <end position="66"/>
    </location>
</feature>
<dbReference type="GO" id="GO:0022857">
    <property type="term" value="F:transmembrane transporter activity"/>
    <property type="evidence" value="ECO:0007669"/>
    <property type="project" value="InterPro"/>
</dbReference>
<feature type="transmembrane region" description="Helical" evidence="7">
    <location>
        <begin position="20"/>
        <end position="43"/>
    </location>
</feature>
<feature type="transmembrane region" description="Helical" evidence="7">
    <location>
        <begin position="121"/>
        <end position="141"/>
    </location>
</feature>
<feature type="transmembrane region" description="Helical" evidence="7">
    <location>
        <begin position="278"/>
        <end position="299"/>
    </location>
</feature>
<dbReference type="InterPro" id="IPR050171">
    <property type="entry name" value="MFS_Transporters"/>
</dbReference>
<sequence>MKASSLFGGSRKSGKPLPAYIYLLLISQLLFNIGFYIVVPFLAVVLADGFAQAGTMIGLVLGLRTFSQQGLFFLGGGLTDKYGARPILLTGISLRVLGFITTGLTSHYATANGKSDNLANTWSLAGFIGGVVIIGFAAALFSPAVETSLADSGARLEAQGTSTRAHIFALDSAYSTVGSGLGPLIGALLLPLGFDICCYAAAAIFVFLGITHVIMLPTSVHPARREPITQDWSHVLRDRRFLVLAAAYSMSLVAYNQMYLSLPVELTRGTGSDQSMGIMFLIAGVWVIILQVPLARIAARYNPTRAVAVGFLIMAGSFAIVAGCAPWSRSLAPAIAFVVVLNVGNMIVSPIARDLVGVHAKNIKLGTYYGVLNSVGGAAVLITSPLLGKLLNNAYHPTRSAMIPWIVLAAGMVGAAITIYVWGRRTAKLSQQLRHADAPNNSSQLTDQIEEFSS</sequence>
<dbReference type="Pfam" id="PF07690">
    <property type="entry name" value="MFS_1"/>
    <property type="match status" value="1"/>
</dbReference>
<keyword evidence="5 7" id="KW-1133">Transmembrane helix</keyword>
<feature type="transmembrane region" description="Helical" evidence="7">
    <location>
        <begin position="200"/>
        <end position="220"/>
    </location>
</feature>
<dbReference type="EMBL" id="CP137757">
    <property type="protein sequence ID" value="WPF24083.1"/>
    <property type="molecule type" value="Genomic_DNA"/>
</dbReference>
<feature type="domain" description="Major facilitator superfamily (MFS) profile" evidence="8">
    <location>
        <begin position="20"/>
        <end position="427"/>
    </location>
</feature>
<protein>
    <submittedName>
        <fullName evidence="9">MFS transporter</fullName>
    </submittedName>
</protein>
<evidence type="ECO:0000256" key="6">
    <source>
        <dbReference type="ARBA" id="ARBA00023136"/>
    </source>
</evidence>
<keyword evidence="10" id="KW-1185">Reference proteome</keyword>
<reference evidence="9 10" key="1">
    <citation type="submission" date="2023-10" db="EMBL/GenBank/DDBJ databases">
        <title>complete genome sequence of Corynebacterium pseudokroppenstedtii P15-C1.</title>
        <authorList>
            <person name="Bruggemann H."/>
            <person name="Poehlein A."/>
        </authorList>
    </citation>
    <scope>NUCLEOTIDE SEQUENCE [LARGE SCALE GENOMIC DNA]</scope>
    <source>
        <strain evidence="9 10">P15_C1</strain>
    </source>
</reference>
<name>A0AAU0PVG0_9CORY</name>
<dbReference type="InterPro" id="IPR011701">
    <property type="entry name" value="MFS"/>
</dbReference>
<dbReference type="Gene3D" id="1.20.1250.20">
    <property type="entry name" value="MFS general substrate transporter like domains"/>
    <property type="match status" value="1"/>
</dbReference>
<evidence type="ECO:0000256" key="1">
    <source>
        <dbReference type="ARBA" id="ARBA00004651"/>
    </source>
</evidence>
<feature type="transmembrane region" description="Helical" evidence="7">
    <location>
        <begin position="402"/>
        <end position="422"/>
    </location>
</feature>
<keyword evidence="2" id="KW-0813">Transport</keyword>
<proteinExistence type="predicted"/>
<feature type="transmembrane region" description="Helical" evidence="7">
    <location>
        <begin position="241"/>
        <end position="258"/>
    </location>
</feature>
<dbReference type="InterPro" id="IPR020846">
    <property type="entry name" value="MFS_dom"/>
</dbReference>
<evidence type="ECO:0000256" key="5">
    <source>
        <dbReference type="ARBA" id="ARBA00022989"/>
    </source>
</evidence>
<keyword evidence="6 7" id="KW-0472">Membrane</keyword>
<feature type="transmembrane region" description="Helical" evidence="7">
    <location>
        <begin position="173"/>
        <end position="194"/>
    </location>
</feature>
<feature type="transmembrane region" description="Helical" evidence="7">
    <location>
        <begin position="368"/>
        <end position="387"/>
    </location>
</feature>
<evidence type="ECO:0000256" key="7">
    <source>
        <dbReference type="SAM" id="Phobius"/>
    </source>
</evidence>
<gene>
    <name evidence="9" type="ORF">Q0N40_05750</name>
</gene>
<dbReference type="RefSeq" id="WP_221923733.1">
    <property type="nucleotide sequence ID" value="NZ_CP137757.1"/>
</dbReference>
<feature type="transmembrane region" description="Helical" evidence="7">
    <location>
        <begin position="306"/>
        <end position="328"/>
    </location>
</feature>
<evidence type="ECO:0000313" key="9">
    <source>
        <dbReference type="EMBL" id="WPF24083.1"/>
    </source>
</evidence>
<comment type="subcellular location">
    <subcellularLocation>
        <location evidence="1">Cell membrane</location>
        <topology evidence="1">Multi-pass membrane protein</topology>
    </subcellularLocation>
</comment>
<dbReference type="AlphaFoldDB" id="A0AAU0PVG0"/>
<dbReference type="KEGG" id="cpsk:Q0N40_05750"/>
<accession>A0AAU0PVG0</accession>
<keyword evidence="4 7" id="KW-0812">Transmembrane</keyword>
<feature type="transmembrane region" description="Helical" evidence="7">
    <location>
        <begin position="334"/>
        <end position="356"/>
    </location>
</feature>
<evidence type="ECO:0000259" key="8">
    <source>
        <dbReference type="PROSITE" id="PS50850"/>
    </source>
</evidence>
<evidence type="ECO:0000256" key="3">
    <source>
        <dbReference type="ARBA" id="ARBA00022475"/>
    </source>
</evidence>
<dbReference type="GO" id="GO:0005886">
    <property type="term" value="C:plasma membrane"/>
    <property type="evidence" value="ECO:0007669"/>
    <property type="project" value="UniProtKB-SubCell"/>
</dbReference>
<evidence type="ECO:0000256" key="2">
    <source>
        <dbReference type="ARBA" id="ARBA00022448"/>
    </source>
</evidence>
<feature type="transmembrane region" description="Helical" evidence="7">
    <location>
        <begin position="87"/>
        <end position="109"/>
    </location>
</feature>
<keyword evidence="3" id="KW-1003">Cell membrane</keyword>
<dbReference type="Proteomes" id="UP001174314">
    <property type="component" value="Chromosome"/>
</dbReference>
<dbReference type="PANTHER" id="PTHR23517:SF2">
    <property type="entry name" value="MULTIDRUG RESISTANCE PROTEIN MDTH"/>
    <property type="match status" value="1"/>
</dbReference>
<organism evidence="9 10">
    <name type="scientific">Corynebacterium pseudokroppenstedtii</name>
    <dbReference type="NCBI Taxonomy" id="2804917"/>
    <lineage>
        <taxon>Bacteria</taxon>
        <taxon>Bacillati</taxon>
        <taxon>Actinomycetota</taxon>
        <taxon>Actinomycetes</taxon>
        <taxon>Mycobacteriales</taxon>
        <taxon>Corynebacteriaceae</taxon>
        <taxon>Corynebacterium</taxon>
    </lineage>
</organism>
<evidence type="ECO:0000256" key="4">
    <source>
        <dbReference type="ARBA" id="ARBA00022692"/>
    </source>
</evidence>
<dbReference type="PROSITE" id="PS50850">
    <property type="entry name" value="MFS"/>
    <property type="match status" value="1"/>
</dbReference>
<dbReference type="PANTHER" id="PTHR23517">
    <property type="entry name" value="RESISTANCE PROTEIN MDTM, PUTATIVE-RELATED-RELATED"/>
    <property type="match status" value="1"/>
</dbReference>
<evidence type="ECO:0000313" key="10">
    <source>
        <dbReference type="Proteomes" id="UP001174314"/>
    </source>
</evidence>